<evidence type="ECO:0000256" key="7">
    <source>
        <dbReference type="ARBA" id="ARBA00023014"/>
    </source>
</evidence>
<dbReference type="Proteomes" id="UP000245695">
    <property type="component" value="Chromosome 1"/>
</dbReference>
<evidence type="ECO:0000259" key="8">
    <source>
        <dbReference type="PROSITE" id="PS51379"/>
    </source>
</evidence>
<dbReference type="Pfam" id="PF10531">
    <property type="entry name" value="SLBB"/>
    <property type="match status" value="1"/>
</dbReference>
<sequence length="441" mass="49050">MEKDLISIIKEAGIVGAGGAGFPTHVKLNTKADYLIINGAECEPLLRVDQQLMAKESRKLLDAIDLVKKYIGAKVAIIGLKSKYKKAIENIETIINEYENIKMHKMPNFYPAGDEQVLVYETIKKIIPEGSIPLSVGAVVLNVETLLNIYEAYYNDLKVTNKYVTVTGDVKEKITVNVPIGISIKEVIDLAGGSNLDEFVVINGGPMMGKIVSLDDVITKTTKGLIVLPKEHSLVKSINKNISQTLKEAKTSCMHCSLCSEICPRNLLGHNINPHKLIRIASYSSICDTKSSLTTAFLCCECRLCEYACIMNLQPWKLHSNLKKQMSAKNIKNDNNNTPIDVHPFREYKRYPVSKLISKLDLSKYDKNAEIINIYKNFTKVKILLNQHIGISATPIVKKGDKVLKGQLIAFTKEDKLGTSIHSSIEGLVKEVNDKYVLIES</sequence>
<accession>A0A2P2BR24</accession>
<evidence type="ECO:0000256" key="3">
    <source>
        <dbReference type="ARBA" id="ARBA00022723"/>
    </source>
</evidence>
<dbReference type="AlphaFoldDB" id="A0A2P2BR24"/>
<evidence type="ECO:0000313" key="10">
    <source>
        <dbReference type="Proteomes" id="UP000245695"/>
    </source>
</evidence>
<gene>
    <name evidence="9" type="ORF">FRIFI_1260</name>
</gene>
<dbReference type="PROSITE" id="PS00198">
    <property type="entry name" value="4FE4S_FER_1"/>
    <property type="match status" value="1"/>
</dbReference>
<dbReference type="GO" id="GO:0009055">
    <property type="term" value="F:electron transfer activity"/>
    <property type="evidence" value="ECO:0007669"/>
    <property type="project" value="InterPro"/>
</dbReference>
<evidence type="ECO:0000313" key="9">
    <source>
        <dbReference type="EMBL" id="CEI72796.1"/>
    </source>
</evidence>
<dbReference type="GO" id="GO:0016020">
    <property type="term" value="C:membrane"/>
    <property type="evidence" value="ECO:0007669"/>
    <property type="project" value="InterPro"/>
</dbReference>
<dbReference type="Pfam" id="PF13534">
    <property type="entry name" value="Fer4_17"/>
    <property type="match status" value="1"/>
</dbReference>
<keyword evidence="1" id="KW-0813">Transport</keyword>
<keyword evidence="2" id="KW-0004">4Fe-4S</keyword>
<dbReference type="GO" id="GO:0051539">
    <property type="term" value="F:4 iron, 4 sulfur cluster binding"/>
    <property type="evidence" value="ECO:0007669"/>
    <property type="project" value="UniProtKB-KW"/>
</dbReference>
<organism evidence="9 10">
    <name type="scientific">Romboutsia hominis</name>
    <dbReference type="NCBI Taxonomy" id="1507512"/>
    <lineage>
        <taxon>Bacteria</taxon>
        <taxon>Bacillati</taxon>
        <taxon>Bacillota</taxon>
        <taxon>Clostridia</taxon>
        <taxon>Peptostreptococcales</taxon>
        <taxon>Peptostreptococcaceae</taxon>
        <taxon>Romboutsia</taxon>
    </lineage>
</organism>
<dbReference type="SUPFAM" id="SSF142019">
    <property type="entry name" value="Nqo1 FMN-binding domain-like"/>
    <property type="match status" value="1"/>
</dbReference>
<proteinExistence type="predicted"/>
<evidence type="ECO:0000256" key="6">
    <source>
        <dbReference type="ARBA" id="ARBA00023004"/>
    </source>
</evidence>
<keyword evidence="10" id="KW-1185">Reference proteome</keyword>
<keyword evidence="4" id="KW-0677">Repeat</keyword>
<dbReference type="GO" id="GO:0046872">
    <property type="term" value="F:metal ion binding"/>
    <property type="evidence" value="ECO:0007669"/>
    <property type="project" value="UniProtKB-KW"/>
</dbReference>
<evidence type="ECO:0000256" key="5">
    <source>
        <dbReference type="ARBA" id="ARBA00022982"/>
    </source>
</evidence>
<evidence type="ECO:0000256" key="1">
    <source>
        <dbReference type="ARBA" id="ARBA00022448"/>
    </source>
</evidence>
<dbReference type="SUPFAM" id="SSF46548">
    <property type="entry name" value="alpha-helical ferredoxin"/>
    <property type="match status" value="1"/>
</dbReference>
<dbReference type="InterPro" id="IPR037225">
    <property type="entry name" value="Nuo51_FMN-bd_sf"/>
</dbReference>
<dbReference type="RefSeq" id="WP_166505362.1">
    <property type="nucleotide sequence ID" value="NZ_JAKNTL010000007.1"/>
</dbReference>
<protein>
    <submittedName>
        <fullName evidence="9">Respiratory-chain NADH dehydrogenase domain, 51 kDa subunit</fullName>
    </submittedName>
</protein>
<name>A0A2P2BR24_9FIRM</name>
<dbReference type="SUPFAM" id="SSF51230">
    <property type="entry name" value="Single hybrid motif"/>
    <property type="match status" value="1"/>
</dbReference>
<reference evidence="9 10" key="1">
    <citation type="submission" date="2014-09" db="EMBL/GenBank/DDBJ databases">
        <authorList>
            <person name="Hornung B.V."/>
        </authorList>
    </citation>
    <scope>NUCLEOTIDE SEQUENCE [LARGE SCALE GENOMIC DNA]</scope>
    <source>
        <strain evidence="9 10">FRIFI</strain>
    </source>
</reference>
<dbReference type="PROSITE" id="PS51379">
    <property type="entry name" value="4FE4S_FER_2"/>
    <property type="match status" value="1"/>
</dbReference>
<dbReference type="Pfam" id="PF01512">
    <property type="entry name" value="Complex1_51K"/>
    <property type="match status" value="1"/>
</dbReference>
<dbReference type="InterPro" id="IPR011053">
    <property type="entry name" value="Single_hybrid_motif"/>
</dbReference>
<dbReference type="Pfam" id="PF13375">
    <property type="entry name" value="RnfC_N"/>
    <property type="match status" value="1"/>
</dbReference>
<dbReference type="InterPro" id="IPR026902">
    <property type="entry name" value="RnfC_N"/>
</dbReference>
<keyword evidence="6" id="KW-0408">Iron</keyword>
<dbReference type="PIRSF" id="PIRSF036408">
    <property type="entry name" value="PduS_prd"/>
    <property type="match status" value="1"/>
</dbReference>
<dbReference type="InterPro" id="IPR019554">
    <property type="entry name" value="Soluble_ligand-bd"/>
</dbReference>
<dbReference type="InterPro" id="IPR011538">
    <property type="entry name" value="Nuo51_FMN-bd"/>
</dbReference>
<keyword evidence="5" id="KW-0249">Electron transport</keyword>
<evidence type="ECO:0000256" key="2">
    <source>
        <dbReference type="ARBA" id="ARBA00022485"/>
    </source>
</evidence>
<dbReference type="SUPFAM" id="SSF142984">
    <property type="entry name" value="Nqo1 middle domain-like"/>
    <property type="match status" value="1"/>
</dbReference>
<dbReference type="Gene3D" id="3.40.50.11540">
    <property type="entry name" value="NADH-ubiquinone oxidoreductase 51kDa subunit"/>
    <property type="match status" value="1"/>
</dbReference>
<evidence type="ECO:0000256" key="4">
    <source>
        <dbReference type="ARBA" id="ARBA00022737"/>
    </source>
</evidence>
<dbReference type="PANTHER" id="PTHR43034:SF2">
    <property type="entry name" value="ION-TRANSLOCATING OXIDOREDUCTASE COMPLEX SUBUNIT C"/>
    <property type="match status" value="1"/>
</dbReference>
<keyword evidence="7" id="KW-0411">Iron-sulfur</keyword>
<dbReference type="PANTHER" id="PTHR43034">
    <property type="entry name" value="ION-TRANSLOCATING OXIDOREDUCTASE COMPLEX SUBUNIT C"/>
    <property type="match status" value="1"/>
</dbReference>
<dbReference type="Gene3D" id="3.10.20.600">
    <property type="match status" value="1"/>
</dbReference>
<keyword evidence="3" id="KW-0479">Metal-binding</keyword>
<dbReference type="InterPro" id="IPR010208">
    <property type="entry name" value="Ion_transpt_RnfC/RsxC"/>
</dbReference>
<feature type="domain" description="4Fe-4S ferredoxin-type" evidence="8">
    <location>
        <begin position="242"/>
        <end position="273"/>
    </location>
</feature>
<dbReference type="EMBL" id="LN650648">
    <property type="protein sequence ID" value="CEI72796.1"/>
    <property type="molecule type" value="Genomic_DNA"/>
</dbReference>
<dbReference type="KEGG" id="rhom:FRIFI_1260"/>
<dbReference type="InterPro" id="IPR017054">
    <property type="entry name" value="PduS"/>
</dbReference>
<dbReference type="InterPro" id="IPR017900">
    <property type="entry name" value="4Fe4S_Fe_S_CS"/>
</dbReference>
<dbReference type="InterPro" id="IPR017896">
    <property type="entry name" value="4Fe4S_Fe-S-bd"/>
</dbReference>